<comment type="similarity">
    <text evidence="2 6">Belongs to the GMC oxidoreductase family.</text>
</comment>
<dbReference type="InterPro" id="IPR007867">
    <property type="entry name" value="GMC_OxRtase_C"/>
</dbReference>
<comment type="cofactor">
    <cofactor evidence="1 5">
        <name>FAD</name>
        <dbReference type="ChEBI" id="CHEBI:57692"/>
    </cofactor>
</comment>
<name>A0AAD7EFH0_9AGAR</name>
<feature type="binding site" evidence="5">
    <location>
        <position position="566"/>
    </location>
    <ligand>
        <name>FAD</name>
        <dbReference type="ChEBI" id="CHEBI:57692"/>
    </ligand>
</feature>
<accession>A0AAD7EFH0</accession>
<dbReference type="Proteomes" id="UP001218218">
    <property type="component" value="Unassembled WGS sequence"/>
</dbReference>
<organism evidence="10 11">
    <name type="scientific">Mycena albidolilacea</name>
    <dbReference type="NCBI Taxonomy" id="1033008"/>
    <lineage>
        <taxon>Eukaryota</taxon>
        <taxon>Fungi</taxon>
        <taxon>Dikarya</taxon>
        <taxon>Basidiomycota</taxon>
        <taxon>Agaricomycotina</taxon>
        <taxon>Agaricomycetes</taxon>
        <taxon>Agaricomycetidae</taxon>
        <taxon>Agaricales</taxon>
        <taxon>Marasmiineae</taxon>
        <taxon>Mycenaceae</taxon>
        <taxon>Mycena</taxon>
    </lineage>
</organism>
<evidence type="ECO:0000256" key="5">
    <source>
        <dbReference type="PIRSR" id="PIRSR000137-2"/>
    </source>
</evidence>
<evidence type="ECO:0000256" key="6">
    <source>
        <dbReference type="RuleBase" id="RU003968"/>
    </source>
</evidence>
<keyword evidence="3 6" id="KW-0285">Flavoprotein</keyword>
<evidence type="ECO:0000256" key="7">
    <source>
        <dbReference type="SAM" id="SignalP"/>
    </source>
</evidence>
<dbReference type="SUPFAM" id="SSF54373">
    <property type="entry name" value="FAD-linked reductases, C-terminal domain"/>
    <property type="match status" value="1"/>
</dbReference>
<protein>
    <submittedName>
        <fullName evidence="10">Aryl-alcohol oxidase</fullName>
    </submittedName>
</protein>
<feature type="chain" id="PRO_5042139541" evidence="7">
    <location>
        <begin position="21"/>
        <end position="597"/>
    </location>
</feature>
<dbReference type="EMBL" id="JARIHO010000053">
    <property type="protein sequence ID" value="KAJ7320921.1"/>
    <property type="molecule type" value="Genomic_DNA"/>
</dbReference>
<dbReference type="PIRSF" id="PIRSF000137">
    <property type="entry name" value="Alcohol_oxidase"/>
    <property type="match status" value="1"/>
</dbReference>
<dbReference type="Gene3D" id="3.30.560.10">
    <property type="entry name" value="Glucose Oxidase, domain 3"/>
    <property type="match status" value="1"/>
</dbReference>
<evidence type="ECO:0000256" key="4">
    <source>
        <dbReference type="ARBA" id="ARBA00022827"/>
    </source>
</evidence>
<dbReference type="PANTHER" id="PTHR11552:SF147">
    <property type="entry name" value="CHOLINE DEHYDROGENASE, MITOCHONDRIAL"/>
    <property type="match status" value="1"/>
</dbReference>
<keyword evidence="7" id="KW-0732">Signal</keyword>
<dbReference type="GO" id="GO:0016614">
    <property type="term" value="F:oxidoreductase activity, acting on CH-OH group of donors"/>
    <property type="evidence" value="ECO:0007669"/>
    <property type="project" value="InterPro"/>
</dbReference>
<feature type="domain" description="Glucose-methanol-choline oxidoreductase N-terminal" evidence="9">
    <location>
        <begin position="303"/>
        <end position="317"/>
    </location>
</feature>
<dbReference type="SUPFAM" id="SSF51905">
    <property type="entry name" value="FAD/NAD(P)-binding domain"/>
    <property type="match status" value="1"/>
</dbReference>
<proteinExistence type="inferred from homology"/>
<dbReference type="AlphaFoldDB" id="A0AAD7EFH0"/>
<comment type="caution">
    <text evidence="10">The sequence shown here is derived from an EMBL/GenBank/DDBJ whole genome shotgun (WGS) entry which is preliminary data.</text>
</comment>
<dbReference type="Pfam" id="PF05199">
    <property type="entry name" value="GMC_oxred_C"/>
    <property type="match status" value="1"/>
</dbReference>
<dbReference type="InterPro" id="IPR012132">
    <property type="entry name" value="GMC_OxRdtase"/>
</dbReference>
<dbReference type="Gene3D" id="3.50.50.60">
    <property type="entry name" value="FAD/NAD(P)-binding domain"/>
    <property type="match status" value="1"/>
</dbReference>
<dbReference type="InterPro" id="IPR000172">
    <property type="entry name" value="GMC_OxRdtase_N"/>
</dbReference>
<feature type="domain" description="Glucose-methanol-choline oxidoreductase N-terminal" evidence="8">
    <location>
        <begin position="111"/>
        <end position="134"/>
    </location>
</feature>
<feature type="signal peptide" evidence="7">
    <location>
        <begin position="1"/>
        <end position="20"/>
    </location>
</feature>
<evidence type="ECO:0000259" key="8">
    <source>
        <dbReference type="PROSITE" id="PS00623"/>
    </source>
</evidence>
<sequence length="597" mass="64043">MVKLLVRLLLALASPLLSIATLYHDVADLPDTSFDFIVIGGGTAGNVVANRLTENPKYNVLVLEAGLSNEGVLPAIVPFLGSSLPNSLYDWNYSTTAQTGLNGRAIPYPRGCLLGGSSSINYMVYSRGSSDDWDQYAEVTGDSGWSWDHVQQYFQKNERWSSPPDNHSTVGEYDPRVHSKSGINAVTLSGFPQGIDERLIKTTQELSEDFPFNLDINGGTPLGIGWGQSTIDSHGQRSSSATSYLGPQFINRTNLHVLIKAQVSRLIQTALNPPTFKSVEFIQGGTGELQVVSATKEIILSAGSIGSPHILLNSGIGDRQALIDIGIQPIVHLPDVGQNLSDQATIGVYWEVNSTDTFDTISRNSTLAGEVLEEWLDDRSGRFVSSVLGNILGWVRLPLDNPVLEGKVDPAPGSNSPHYEILPLNGLAPLPLPPTGNFLSLVSALLSPLSRGSVKLSSDDPFAAPLIDPGFLNNTQDLYMMREGVKILLKLVSAPVWDNYIVGLYGPAAVLANATDVEVEEYVRELASTIFHPLGSASMSARGAQHGVVDPDLTVKGVAGLRIVDGSVLPRPPSANPQAAVYVIAERASDFIKTAWA</sequence>
<keyword evidence="4 5" id="KW-0274">FAD</keyword>
<feature type="binding site" evidence="5">
    <location>
        <begin position="577"/>
        <end position="578"/>
    </location>
    <ligand>
        <name>FAD</name>
        <dbReference type="ChEBI" id="CHEBI:57692"/>
    </ligand>
</feature>
<dbReference type="GO" id="GO:0050660">
    <property type="term" value="F:flavin adenine dinucleotide binding"/>
    <property type="evidence" value="ECO:0007669"/>
    <property type="project" value="InterPro"/>
</dbReference>
<dbReference type="Pfam" id="PF00732">
    <property type="entry name" value="GMC_oxred_N"/>
    <property type="match status" value="1"/>
</dbReference>
<keyword evidence="11" id="KW-1185">Reference proteome</keyword>
<gene>
    <name evidence="10" type="ORF">DFH08DRAFT_890561</name>
</gene>
<evidence type="ECO:0000313" key="11">
    <source>
        <dbReference type="Proteomes" id="UP001218218"/>
    </source>
</evidence>
<reference evidence="10" key="1">
    <citation type="submission" date="2023-03" db="EMBL/GenBank/DDBJ databases">
        <title>Massive genome expansion in bonnet fungi (Mycena s.s.) driven by repeated elements and novel gene families across ecological guilds.</title>
        <authorList>
            <consortium name="Lawrence Berkeley National Laboratory"/>
            <person name="Harder C.B."/>
            <person name="Miyauchi S."/>
            <person name="Viragh M."/>
            <person name="Kuo A."/>
            <person name="Thoen E."/>
            <person name="Andreopoulos B."/>
            <person name="Lu D."/>
            <person name="Skrede I."/>
            <person name="Drula E."/>
            <person name="Henrissat B."/>
            <person name="Morin E."/>
            <person name="Kohler A."/>
            <person name="Barry K."/>
            <person name="LaButti K."/>
            <person name="Morin E."/>
            <person name="Salamov A."/>
            <person name="Lipzen A."/>
            <person name="Mereny Z."/>
            <person name="Hegedus B."/>
            <person name="Baldrian P."/>
            <person name="Stursova M."/>
            <person name="Weitz H."/>
            <person name="Taylor A."/>
            <person name="Grigoriev I.V."/>
            <person name="Nagy L.G."/>
            <person name="Martin F."/>
            <person name="Kauserud H."/>
        </authorList>
    </citation>
    <scope>NUCLEOTIDE SEQUENCE</scope>
    <source>
        <strain evidence="10">CBHHK002</strain>
    </source>
</reference>
<evidence type="ECO:0000256" key="3">
    <source>
        <dbReference type="ARBA" id="ARBA00022630"/>
    </source>
</evidence>
<dbReference type="PROSITE" id="PS00624">
    <property type="entry name" value="GMC_OXRED_2"/>
    <property type="match status" value="1"/>
</dbReference>
<dbReference type="PANTHER" id="PTHR11552">
    <property type="entry name" value="GLUCOSE-METHANOL-CHOLINE GMC OXIDOREDUCTASE"/>
    <property type="match status" value="1"/>
</dbReference>
<dbReference type="InterPro" id="IPR036188">
    <property type="entry name" value="FAD/NAD-bd_sf"/>
</dbReference>
<dbReference type="PROSITE" id="PS00623">
    <property type="entry name" value="GMC_OXRED_1"/>
    <property type="match status" value="1"/>
</dbReference>
<evidence type="ECO:0000313" key="10">
    <source>
        <dbReference type="EMBL" id="KAJ7320921.1"/>
    </source>
</evidence>
<evidence type="ECO:0000256" key="1">
    <source>
        <dbReference type="ARBA" id="ARBA00001974"/>
    </source>
</evidence>
<evidence type="ECO:0000259" key="9">
    <source>
        <dbReference type="PROSITE" id="PS00624"/>
    </source>
</evidence>
<evidence type="ECO:0000256" key="2">
    <source>
        <dbReference type="ARBA" id="ARBA00010790"/>
    </source>
</evidence>
<feature type="binding site" evidence="5">
    <location>
        <begin position="121"/>
        <end position="124"/>
    </location>
    <ligand>
        <name>FAD</name>
        <dbReference type="ChEBI" id="CHEBI:57692"/>
    </ligand>
</feature>
<feature type="binding site" evidence="5">
    <location>
        <position position="263"/>
    </location>
    <ligand>
        <name>FAD</name>
        <dbReference type="ChEBI" id="CHEBI:57692"/>
    </ligand>
</feature>